<comment type="subcellular location">
    <subcellularLocation>
        <location evidence="1">Membrane</location>
        <topology evidence="1">Multi-pass membrane protein</topology>
    </subcellularLocation>
</comment>
<evidence type="ECO:0000313" key="8">
    <source>
        <dbReference type="Proteomes" id="UP000217343"/>
    </source>
</evidence>
<dbReference type="InterPro" id="IPR009908">
    <property type="entry name" value="Methylamine_util_MauE"/>
</dbReference>
<evidence type="ECO:0000256" key="2">
    <source>
        <dbReference type="ARBA" id="ARBA00022692"/>
    </source>
</evidence>
<keyword evidence="8" id="KW-1185">Reference proteome</keyword>
<reference evidence="7 8" key="1">
    <citation type="submission" date="2017-06" db="EMBL/GenBank/DDBJ databases">
        <title>Sequencing and comparative analysis of myxobacterial genomes.</title>
        <authorList>
            <person name="Rupp O."/>
            <person name="Goesmann A."/>
            <person name="Sogaard-Andersen L."/>
        </authorList>
    </citation>
    <scope>NUCLEOTIDE SEQUENCE [LARGE SCALE GENOMIC DNA]</scope>
    <source>
        <strain evidence="7 8">DSM 14697</strain>
    </source>
</reference>
<dbReference type="KEGG" id="mmas:MYMAC_001833"/>
<accession>A0A250JS93</accession>
<evidence type="ECO:0000256" key="4">
    <source>
        <dbReference type="ARBA" id="ARBA00023136"/>
    </source>
</evidence>
<dbReference type="GO" id="GO:0030416">
    <property type="term" value="P:methylamine metabolic process"/>
    <property type="evidence" value="ECO:0007669"/>
    <property type="project" value="InterPro"/>
</dbReference>
<feature type="transmembrane region" description="Helical" evidence="5">
    <location>
        <begin position="54"/>
        <end position="81"/>
    </location>
</feature>
<feature type="transmembrane region" description="Helical" evidence="5">
    <location>
        <begin position="128"/>
        <end position="149"/>
    </location>
</feature>
<evidence type="ECO:0000313" key="7">
    <source>
        <dbReference type="EMBL" id="ATB46241.1"/>
    </source>
</evidence>
<dbReference type="Pfam" id="PF07291">
    <property type="entry name" value="MauE"/>
    <property type="match status" value="1"/>
</dbReference>
<gene>
    <name evidence="7" type="ORF">MYMAC_001833</name>
</gene>
<evidence type="ECO:0000256" key="5">
    <source>
        <dbReference type="SAM" id="Phobius"/>
    </source>
</evidence>
<name>A0A250JS93_9BACT</name>
<dbReference type="AlphaFoldDB" id="A0A250JS93"/>
<keyword evidence="4 5" id="KW-0472">Membrane</keyword>
<sequence>MLATVFALAALGKARGRRPFDEFIQTLENLGFPRALAGAPLAATLVLTEAASALLLGVGVAAGYALALALLVGFTLGIAWVMRRGEKVACRCFGASNAPVGAAHLVRNGLLLAVTVAGAVSHPSASGGLAMGMGVIAGTVGVLAGLFVTRWDDLVFLLRGPQPLAASPRTRRNRGSQ</sequence>
<dbReference type="EMBL" id="CP022203">
    <property type="protein sequence ID" value="ATB46241.1"/>
    <property type="molecule type" value="Genomic_DNA"/>
</dbReference>
<feature type="transmembrane region" description="Helical" evidence="5">
    <location>
        <begin position="102"/>
        <end position="122"/>
    </location>
</feature>
<evidence type="ECO:0000259" key="6">
    <source>
        <dbReference type="Pfam" id="PF07291"/>
    </source>
</evidence>
<protein>
    <recommendedName>
        <fullName evidence="6">Methylamine utilisation protein MauE domain-containing protein</fullName>
    </recommendedName>
</protein>
<keyword evidence="2 5" id="KW-0812">Transmembrane</keyword>
<organism evidence="7 8">
    <name type="scientific">Corallococcus macrosporus DSM 14697</name>
    <dbReference type="NCBI Taxonomy" id="1189310"/>
    <lineage>
        <taxon>Bacteria</taxon>
        <taxon>Pseudomonadati</taxon>
        <taxon>Myxococcota</taxon>
        <taxon>Myxococcia</taxon>
        <taxon>Myxococcales</taxon>
        <taxon>Cystobacterineae</taxon>
        <taxon>Myxococcaceae</taxon>
        <taxon>Corallococcus</taxon>
    </lineage>
</organism>
<dbReference type="Proteomes" id="UP000217343">
    <property type="component" value="Chromosome"/>
</dbReference>
<feature type="domain" description="Methylamine utilisation protein MauE" evidence="6">
    <location>
        <begin position="2"/>
        <end position="119"/>
    </location>
</feature>
<dbReference type="OrthoDB" id="3828761at2"/>
<keyword evidence="3 5" id="KW-1133">Transmembrane helix</keyword>
<evidence type="ECO:0000256" key="1">
    <source>
        <dbReference type="ARBA" id="ARBA00004141"/>
    </source>
</evidence>
<dbReference type="GO" id="GO:0016020">
    <property type="term" value="C:membrane"/>
    <property type="evidence" value="ECO:0007669"/>
    <property type="project" value="UniProtKB-SubCell"/>
</dbReference>
<evidence type="ECO:0000256" key="3">
    <source>
        <dbReference type="ARBA" id="ARBA00022989"/>
    </source>
</evidence>
<proteinExistence type="predicted"/>